<dbReference type="SUPFAM" id="SSF47336">
    <property type="entry name" value="ACP-like"/>
    <property type="match status" value="1"/>
</dbReference>
<gene>
    <name evidence="7" type="ORF">BOTBODRAFT_187713</name>
</gene>
<evidence type="ECO:0000313" key="7">
    <source>
        <dbReference type="EMBL" id="KDQ14675.1"/>
    </source>
</evidence>
<keyword evidence="1" id="KW-0596">Phosphopantetheine</keyword>
<dbReference type="Gene3D" id="3.30.559.10">
    <property type="entry name" value="Chloramphenicol acetyltransferase-like domain"/>
    <property type="match status" value="1"/>
</dbReference>
<dbReference type="SMART" id="SM00823">
    <property type="entry name" value="PKS_PP"/>
    <property type="match status" value="1"/>
</dbReference>
<name>A0A067MIW7_BOTB1</name>
<reference evidence="8" key="1">
    <citation type="journal article" date="2014" name="Proc. Natl. Acad. Sci. U.S.A.">
        <title>Extensive sampling of basidiomycete genomes demonstrates inadequacy of the white-rot/brown-rot paradigm for wood decay fungi.</title>
        <authorList>
            <person name="Riley R."/>
            <person name="Salamov A.A."/>
            <person name="Brown D.W."/>
            <person name="Nagy L.G."/>
            <person name="Floudas D."/>
            <person name="Held B.W."/>
            <person name="Levasseur A."/>
            <person name="Lombard V."/>
            <person name="Morin E."/>
            <person name="Otillar R."/>
            <person name="Lindquist E.A."/>
            <person name="Sun H."/>
            <person name="LaButti K.M."/>
            <person name="Schmutz J."/>
            <person name="Jabbour D."/>
            <person name="Luo H."/>
            <person name="Baker S.E."/>
            <person name="Pisabarro A.G."/>
            <person name="Walton J.D."/>
            <person name="Blanchette R.A."/>
            <person name="Henrissat B."/>
            <person name="Martin F."/>
            <person name="Cullen D."/>
            <person name="Hibbett D.S."/>
            <person name="Grigoriev I.V."/>
        </authorList>
    </citation>
    <scope>NUCLEOTIDE SEQUENCE [LARGE SCALE GENOMIC DNA]</scope>
    <source>
        <strain evidence="8">FD-172 SS1</strain>
    </source>
</reference>
<dbReference type="GO" id="GO:0031177">
    <property type="term" value="F:phosphopantetheine binding"/>
    <property type="evidence" value="ECO:0007669"/>
    <property type="project" value="InterPro"/>
</dbReference>
<dbReference type="GO" id="GO:0005737">
    <property type="term" value="C:cytoplasm"/>
    <property type="evidence" value="ECO:0007669"/>
    <property type="project" value="TreeGrafter"/>
</dbReference>
<keyword evidence="5" id="KW-0812">Transmembrane</keyword>
<dbReference type="OrthoDB" id="416786at2759"/>
<protein>
    <recommendedName>
        <fullName evidence="6">Carrier domain-containing protein</fullName>
    </recommendedName>
</protein>
<dbReference type="InParanoid" id="A0A067MIW7"/>
<keyword evidence="5" id="KW-0472">Membrane</keyword>
<dbReference type="InterPro" id="IPR001242">
    <property type="entry name" value="Condensation_dom"/>
</dbReference>
<keyword evidence="3" id="KW-0436">Ligase</keyword>
<feature type="transmembrane region" description="Helical" evidence="5">
    <location>
        <begin position="587"/>
        <end position="608"/>
    </location>
</feature>
<evidence type="ECO:0000256" key="4">
    <source>
        <dbReference type="ARBA" id="ARBA00023268"/>
    </source>
</evidence>
<dbReference type="InterPro" id="IPR020806">
    <property type="entry name" value="PKS_PP-bd"/>
</dbReference>
<dbReference type="GO" id="GO:0043041">
    <property type="term" value="P:amino acid activation for nonribosomal peptide biosynthetic process"/>
    <property type="evidence" value="ECO:0007669"/>
    <property type="project" value="TreeGrafter"/>
</dbReference>
<dbReference type="PROSITE" id="PS50075">
    <property type="entry name" value="CARRIER"/>
    <property type="match status" value="1"/>
</dbReference>
<dbReference type="InterPro" id="IPR036736">
    <property type="entry name" value="ACP-like_sf"/>
</dbReference>
<dbReference type="PANTHER" id="PTHR45527">
    <property type="entry name" value="NONRIBOSOMAL PEPTIDE SYNTHETASE"/>
    <property type="match status" value="1"/>
</dbReference>
<evidence type="ECO:0000313" key="8">
    <source>
        <dbReference type="Proteomes" id="UP000027195"/>
    </source>
</evidence>
<keyword evidence="8" id="KW-1185">Reference proteome</keyword>
<dbReference type="AlphaFoldDB" id="A0A067MIW7"/>
<dbReference type="Pfam" id="PF00668">
    <property type="entry name" value="Condensation"/>
    <property type="match status" value="1"/>
</dbReference>
<dbReference type="Proteomes" id="UP000027195">
    <property type="component" value="Unassembled WGS sequence"/>
</dbReference>
<dbReference type="GO" id="GO:0044550">
    <property type="term" value="P:secondary metabolite biosynthetic process"/>
    <property type="evidence" value="ECO:0007669"/>
    <property type="project" value="TreeGrafter"/>
</dbReference>
<keyword evidence="2" id="KW-0597">Phosphoprotein</keyword>
<dbReference type="Gene3D" id="1.10.1200.10">
    <property type="entry name" value="ACP-like"/>
    <property type="match status" value="1"/>
</dbReference>
<evidence type="ECO:0000256" key="1">
    <source>
        <dbReference type="ARBA" id="ARBA00022450"/>
    </source>
</evidence>
<dbReference type="HOGENOM" id="CLU_440033_0_0_1"/>
<evidence type="ECO:0000256" key="3">
    <source>
        <dbReference type="ARBA" id="ARBA00022598"/>
    </source>
</evidence>
<keyword evidence="4" id="KW-0511">Multifunctional enzyme</keyword>
<sequence length="621" mass="68851">MELELVSSAFAQVLGLDPCNIDHDAEFSALGGDSLGAIRLSILLRKAGFPKSAREIFEGSSISSILASASFASPASRLGGSPVPAALTNDRLASEKFKGAADIAPVELEFVLYKHSIPAHHIEDAYYGPTPQRNSLALGFLARAPRPQSIEFDVLMLDVRGDPSAEQVRRAVDVVMQKHTILRAVPALTQSFKIANLVLKPEYCHVQLKFIDSSDGDAEEQDALLEKMMQDERHEGYRLGNITWRLIYARATEKRPAQLVWNVPHGHLDGWSFQLLNNDIAHLLNGEKIKGSDFRPYADYLAAMDSSDNLRWFRQALSPLPLATWPVQDPTKLPIIDTTFYVKWRLNFTTLCSALGVTPFTACLSAMAVTLAQRQGTLITDQPVALGHLSAGRAFELEGIEAMAGPCLNYMVKKLNPRADKTGRDLLAETQSRVRGDFARDHCIQKHWDEIFDQRDLLLAARTLVSVNFQNLPAMSAGDKAKYSITRGLENMPAICSLGLEIYPGVPDSEGNEEWKVMATFDSTLVSKRDAVAFADDTFVHMRRLLTRSEERLSAVVVKSPGQSGDDLHVPTSVDEVRYYTYPLVPAYPFSGILRMLIGLFTVFMFNVRQALMGKLQIKKL</sequence>
<evidence type="ECO:0000256" key="2">
    <source>
        <dbReference type="ARBA" id="ARBA00022553"/>
    </source>
</evidence>
<dbReference type="GO" id="GO:0016874">
    <property type="term" value="F:ligase activity"/>
    <property type="evidence" value="ECO:0007669"/>
    <property type="project" value="UniProtKB-KW"/>
</dbReference>
<keyword evidence="5" id="KW-1133">Transmembrane helix</keyword>
<evidence type="ECO:0000256" key="5">
    <source>
        <dbReference type="SAM" id="Phobius"/>
    </source>
</evidence>
<proteinExistence type="predicted"/>
<dbReference type="Pfam" id="PF00550">
    <property type="entry name" value="PP-binding"/>
    <property type="match status" value="1"/>
</dbReference>
<dbReference type="STRING" id="930990.A0A067MIW7"/>
<feature type="domain" description="Carrier" evidence="6">
    <location>
        <begin position="1"/>
        <end position="73"/>
    </location>
</feature>
<organism evidence="7 8">
    <name type="scientific">Botryobasidium botryosum (strain FD-172 SS1)</name>
    <dbReference type="NCBI Taxonomy" id="930990"/>
    <lineage>
        <taxon>Eukaryota</taxon>
        <taxon>Fungi</taxon>
        <taxon>Dikarya</taxon>
        <taxon>Basidiomycota</taxon>
        <taxon>Agaricomycotina</taxon>
        <taxon>Agaricomycetes</taxon>
        <taxon>Cantharellales</taxon>
        <taxon>Botryobasidiaceae</taxon>
        <taxon>Botryobasidium</taxon>
    </lineage>
</organism>
<accession>A0A067MIW7</accession>
<dbReference type="EMBL" id="KL198036">
    <property type="protein sequence ID" value="KDQ14675.1"/>
    <property type="molecule type" value="Genomic_DNA"/>
</dbReference>
<evidence type="ECO:0000259" key="6">
    <source>
        <dbReference type="PROSITE" id="PS50075"/>
    </source>
</evidence>
<dbReference type="Gene3D" id="3.30.559.30">
    <property type="entry name" value="Nonribosomal peptide synthetase, condensation domain"/>
    <property type="match status" value="1"/>
</dbReference>
<dbReference type="SUPFAM" id="SSF52777">
    <property type="entry name" value="CoA-dependent acyltransferases"/>
    <property type="match status" value="2"/>
</dbReference>
<dbReference type="PANTHER" id="PTHR45527:SF1">
    <property type="entry name" value="FATTY ACID SYNTHASE"/>
    <property type="match status" value="1"/>
</dbReference>
<dbReference type="InterPro" id="IPR009081">
    <property type="entry name" value="PP-bd_ACP"/>
</dbReference>
<dbReference type="InterPro" id="IPR023213">
    <property type="entry name" value="CAT-like_dom_sf"/>
</dbReference>